<evidence type="ECO:0000313" key="4">
    <source>
        <dbReference type="Proteomes" id="UP000295172"/>
    </source>
</evidence>
<keyword evidence="2" id="KW-0732">Signal</keyword>
<dbReference type="Proteomes" id="UP000295172">
    <property type="component" value="Unassembled WGS sequence"/>
</dbReference>
<feature type="chain" id="PRO_5038503903" description="ABC transporter substrate-binding protein" evidence="2">
    <location>
        <begin position="20"/>
        <end position="108"/>
    </location>
</feature>
<protein>
    <recommendedName>
        <fullName evidence="5">ABC transporter substrate-binding protein</fullName>
    </recommendedName>
</protein>
<organism evidence="3 4">
    <name type="scientific">Kribbella turkmenica</name>
    <dbReference type="NCBI Taxonomy" id="2530375"/>
    <lineage>
        <taxon>Bacteria</taxon>
        <taxon>Bacillati</taxon>
        <taxon>Actinomycetota</taxon>
        <taxon>Actinomycetes</taxon>
        <taxon>Propionibacteriales</taxon>
        <taxon>Kribbellaceae</taxon>
        <taxon>Kribbella</taxon>
    </lineage>
</organism>
<comment type="caution">
    <text evidence="3">The sequence shown here is derived from an EMBL/GenBank/DDBJ whole genome shotgun (WGS) entry which is preliminary data.</text>
</comment>
<feature type="signal peptide" evidence="2">
    <location>
        <begin position="1"/>
        <end position="19"/>
    </location>
</feature>
<evidence type="ECO:0008006" key="5">
    <source>
        <dbReference type="Google" id="ProtNLM"/>
    </source>
</evidence>
<feature type="region of interest" description="Disordered" evidence="1">
    <location>
        <begin position="21"/>
        <end position="68"/>
    </location>
</feature>
<gene>
    <name evidence="3" type="ORF">E1218_13580</name>
</gene>
<feature type="non-terminal residue" evidence="3">
    <location>
        <position position="108"/>
    </location>
</feature>
<reference evidence="3 4" key="1">
    <citation type="submission" date="2019-02" db="EMBL/GenBank/DDBJ databases">
        <title>Draft genome sequences of novel Actinobacteria.</title>
        <authorList>
            <person name="Sahin N."/>
            <person name="Ay H."/>
            <person name="Saygin H."/>
        </authorList>
    </citation>
    <scope>NUCLEOTIDE SEQUENCE [LARGE SCALE GENOMIC DNA]</scope>
    <source>
        <strain evidence="3 4">16K104</strain>
    </source>
</reference>
<dbReference type="PROSITE" id="PS51257">
    <property type="entry name" value="PROKAR_LIPOPROTEIN"/>
    <property type="match status" value="1"/>
</dbReference>
<name>A0A4R4X6S8_9ACTN</name>
<evidence type="ECO:0000256" key="1">
    <source>
        <dbReference type="SAM" id="MobiDB-lite"/>
    </source>
</evidence>
<feature type="compositionally biased region" description="Polar residues" evidence="1">
    <location>
        <begin position="50"/>
        <end position="59"/>
    </location>
</feature>
<evidence type="ECO:0000313" key="3">
    <source>
        <dbReference type="EMBL" id="TDD26108.1"/>
    </source>
</evidence>
<dbReference type="AlphaFoldDB" id="A0A4R4X6S8"/>
<proteinExistence type="predicted"/>
<keyword evidence="4" id="KW-1185">Reference proteome</keyword>
<sequence>MRRSALPAALLAGVLLLTACGQDSGDGGRPVPVGGDSGTTTAGTPATATSKPNPESSRPATPEPTTRPKAQVIVKAGNFASNPAVKGLVNSYPLYFQALVSKDDTVLK</sequence>
<dbReference type="EMBL" id="SMKR01000049">
    <property type="protein sequence ID" value="TDD26108.1"/>
    <property type="molecule type" value="Genomic_DNA"/>
</dbReference>
<evidence type="ECO:0000256" key="2">
    <source>
        <dbReference type="SAM" id="SignalP"/>
    </source>
</evidence>
<accession>A0A4R4X6S8</accession>
<feature type="compositionally biased region" description="Low complexity" evidence="1">
    <location>
        <begin position="29"/>
        <end position="49"/>
    </location>
</feature>